<dbReference type="InterPro" id="IPR053825">
    <property type="entry name" value="DUF7009"/>
</dbReference>
<evidence type="ECO:0000313" key="2">
    <source>
        <dbReference type="Proteomes" id="UP000061382"/>
    </source>
</evidence>
<organism evidence="1 2">
    <name type="scientific">Rufibacter tibetensis</name>
    <dbReference type="NCBI Taxonomy" id="512763"/>
    <lineage>
        <taxon>Bacteria</taxon>
        <taxon>Pseudomonadati</taxon>
        <taxon>Bacteroidota</taxon>
        <taxon>Cytophagia</taxon>
        <taxon>Cytophagales</taxon>
        <taxon>Hymenobacteraceae</taxon>
        <taxon>Rufibacter</taxon>
    </lineage>
</organism>
<dbReference type="EMBL" id="CP012643">
    <property type="protein sequence ID" value="ALI98027.1"/>
    <property type="molecule type" value="Genomic_DNA"/>
</dbReference>
<reference evidence="1 2" key="1">
    <citation type="submission" date="2015-08" db="EMBL/GenBank/DDBJ databases">
        <title>Complete genome sequence of Rufibacter tibetensis strain 1351t, a radiation-resistant bacterium from tibet plateau.</title>
        <authorList>
            <person name="Dai J."/>
        </authorList>
    </citation>
    <scope>NUCLEOTIDE SEQUENCE [LARGE SCALE GENOMIC DNA]</scope>
    <source>
        <strain evidence="1 2">1351</strain>
    </source>
</reference>
<proteinExistence type="predicted"/>
<sequence length="124" mass="13698">MKIRILGNSLRFRLRQPEVSSFRQTGVVTEVTQFGPEPSQKLSFILAVSSDPELSVSFEAGTTTVHVPKQLAEEWTSTDQVGFDGTVNTGQGQKIEVLVEKDFVCLDRPEEEQIGAYPNPNAIC</sequence>
<dbReference type="Proteomes" id="UP000061382">
    <property type="component" value="Chromosome"/>
</dbReference>
<keyword evidence="2" id="KW-1185">Reference proteome</keyword>
<dbReference type="Pfam" id="PF22668">
    <property type="entry name" value="DUF7009"/>
    <property type="match status" value="1"/>
</dbReference>
<dbReference type="KEGG" id="rti:DC20_02340"/>
<name>A0A0P0CM98_9BACT</name>
<dbReference type="PATRIC" id="fig|512763.3.peg.525"/>
<accession>A0A0P0CM98</accession>
<evidence type="ECO:0000313" key="1">
    <source>
        <dbReference type="EMBL" id="ALI98027.1"/>
    </source>
</evidence>
<dbReference type="RefSeq" id="WP_062542354.1">
    <property type="nucleotide sequence ID" value="NZ_CP012643.1"/>
</dbReference>
<gene>
    <name evidence="1" type="ORF">DC20_02340</name>
</gene>
<dbReference type="OrthoDB" id="7060517at2"/>
<dbReference type="AlphaFoldDB" id="A0A0P0CM98"/>
<dbReference type="STRING" id="512763.DC20_02340"/>
<protein>
    <submittedName>
        <fullName evidence="1">Uncharacterized protein</fullName>
    </submittedName>
</protein>